<gene>
    <name evidence="2" type="ORF">GM658_00240</name>
</gene>
<dbReference type="AlphaFoldDB" id="A0A6L6QB38"/>
<dbReference type="InterPro" id="IPR021735">
    <property type="entry name" value="DUF3306"/>
</dbReference>
<evidence type="ECO:0000256" key="1">
    <source>
        <dbReference type="SAM" id="MobiDB-lite"/>
    </source>
</evidence>
<name>A0A6L6QB38_9BURK</name>
<reference evidence="2 3" key="1">
    <citation type="submission" date="2019-11" db="EMBL/GenBank/DDBJ databases">
        <title>Type strains purchased from KCTC, JCM and DSMZ.</title>
        <authorList>
            <person name="Lu H."/>
        </authorList>
    </citation>
    <scope>NUCLEOTIDE SEQUENCE [LARGE SCALE GENOMIC DNA]</scope>
    <source>
        <strain evidence="2 3">JCM 31587</strain>
    </source>
</reference>
<organism evidence="2 3">
    <name type="scientific">Massilia eburnea</name>
    <dbReference type="NCBI Taxonomy" id="1776165"/>
    <lineage>
        <taxon>Bacteria</taxon>
        <taxon>Pseudomonadati</taxon>
        <taxon>Pseudomonadota</taxon>
        <taxon>Betaproteobacteria</taxon>
        <taxon>Burkholderiales</taxon>
        <taxon>Oxalobacteraceae</taxon>
        <taxon>Telluria group</taxon>
        <taxon>Massilia</taxon>
    </lineage>
</organism>
<dbReference type="EMBL" id="WNKX01000001">
    <property type="protein sequence ID" value="MTW09017.1"/>
    <property type="molecule type" value="Genomic_DNA"/>
</dbReference>
<protein>
    <submittedName>
        <fullName evidence="2">DUF3306 domain-containing protein</fullName>
    </submittedName>
</protein>
<dbReference type="Pfam" id="PF11748">
    <property type="entry name" value="DUF3306"/>
    <property type="match status" value="1"/>
</dbReference>
<accession>A0A6L6QB38</accession>
<evidence type="ECO:0000313" key="2">
    <source>
        <dbReference type="EMBL" id="MTW09017.1"/>
    </source>
</evidence>
<evidence type="ECO:0000313" key="3">
    <source>
        <dbReference type="Proteomes" id="UP000472320"/>
    </source>
</evidence>
<sequence>MTREGGVMAAETFFARWSRVKAEAQSGADLPSAESPELPIAEDPEAERPAPTLEQVGQLTADSDFTPFIARGVDETVRRAALKKLFSDPHFNVMDGLDTYIDDYNKFEPLTPLMVAALNHAKDFIAREIAAEENDEPKDEDL</sequence>
<dbReference type="OrthoDB" id="8776025at2"/>
<proteinExistence type="predicted"/>
<comment type="caution">
    <text evidence="2">The sequence shown here is derived from an EMBL/GenBank/DDBJ whole genome shotgun (WGS) entry which is preliminary data.</text>
</comment>
<dbReference type="Proteomes" id="UP000472320">
    <property type="component" value="Unassembled WGS sequence"/>
</dbReference>
<keyword evidence="3" id="KW-1185">Reference proteome</keyword>
<feature type="region of interest" description="Disordered" evidence="1">
    <location>
        <begin position="25"/>
        <end position="58"/>
    </location>
</feature>